<organism evidence="3 4">
    <name type="scientific">Sinisalibacter aestuarii</name>
    <dbReference type="NCBI Taxonomy" id="2949426"/>
    <lineage>
        <taxon>Bacteria</taxon>
        <taxon>Pseudomonadati</taxon>
        <taxon>Pseudomonadota</taxon>
        <taxon>Alphaproteobacteria</taxon>
        <taxon>Rhodobacterales</taxon>
        <taxon>Roseobacteraceae</taxon>
        <taxon>Sinisalibacter</taxon>
    </lineage>
</organism>
<dbReference type="SUPFAM" id="SSF48452">
    <property type="entry name" value="TPR-like"/>
    <property type="match status" value="3"/>
</dbReference>
<dbReference type="Proteomes" id="UP001144205">
    <property type="component" value="Unassembled WGS sequence"/>
</dbReference>
<sequence>MPPIRLLRTLGLALALTGTSLPAAAQDGLAGAYLAARTADMSGDYRAVVEYGTRALARDPDNLGLMEGLIMAEMGLGEIAAAVPVARRLTGLEDHNQVAGLVLIADAMQREDWAVVEEMLDAGTTVGLFLDQMIRAWTAIGEGQVNRAIGLFDDLAKDDAVGDAALFQKALALAQVGDYEGAARILGGEDKVLQLNRAGVVAYAQVLSQLERNPDAVALLDSAFPDTTDEELLTLRDELAAGKPIPFSAVSGARGGLAQLFYEVGQSLLGDADPGLVLIYARIAQHLDPNHVGAALVAAQVFEEMGNDELAAEAYARVPETDRGYPQAQLGRATALRRMGEIDETLAVLEALAAKRPELAAVHASIGDTLRFEQRFEEATPHYDAAIALYIEDLPGQWSVYFARAITLERQGRWDEAEADFRHALELFPDQPSVLNYLGYSYVEQRRNLDEALGMIQRAVAARPYDGYIRDSLGWVYYRLGRYDEAVEEMVRAVELLPLDPVLNDHLGDTFWAVGRKREADFQWRRALSFVTDDTNLEELNPDRIRRKLEVGLDAVLEEEGGEPLRK</sequence>
<evidence type="ECO:0000256" key="1">
    <source>
        <dbReference type="PROSITE-ProRule" id="PRU00339"/>
    </source>
</evidence>
<accession>A0ABQ5LPT1</accession>
<feature type="repeat" description="TPR" evidence="1">
    <location>
        <begin position="398"/>
        <end position="431"/>
    </location>
</feature>
<feature type="chain" id="PRO_5046736398" description="Tetratricopeptide repeat protein" evidence="2">
    <location>
        <begin position="26"/>
        <end position="567"/>
    </location>
</feature>
<feature type="repeat" description="TPR" evidence="1">
    <location>
        <begin position="467"/>
        <end position="500"/>
    </location>
</feature>
<comment type="caution">
    <text evidence="3">The sequence shown here is derived from an EMBL/GenBank/DDBJ whole genome shotgun (WGS) entry which is preliminary data.</text>
</comment>
<dbReference type="SMART" id="SM00028">
    <property type="entry name" value="TPR"/>
    <property type="match status" value="7"/>
</dbReference>
<dbReference type="InterPro" id="IPR011990">
    <property type="entry name" value="TPR-like_helical_dom_sf"/>
</dbReference>
<dbReference type="InterPro" id="IPR019734">
    <property type="entry name" value="TPR_rpt"/>
</dbReference>
<protein>
    <recommendedName>
        <fullName evidence="5">Tetratricopeptide repeat protein</fullName>
    </recommendedName>
</protein>
<dbReference type="EMBL" id="BROH01000001">
    <property type="protein sequence ID" value="GKY86934.1"/>
    <property type="molecule type" value="Genomic_DNA"/>
</dbReference>
<dbReference type="Gene3D" id="1.25.40.10">
    <property type="entry name" value="Tetratricopeptide repeat domain"/>
    <property type="match status" value="3"/>
</dbReference>
<dbReference type="Pfam" id="PF13424">
    <property type="entry name" value="TPR_12"/>
    <property type="match status" value="1"/>
</dbReference>
<keyword evidence="4" id="KW-1185">Reference proteome</keyword>
<reference evidence="3" key="1">
    <citation type="journal article" date="2023" name="Int. J. Syst. Evol. Microbiol.">
        <title>Sinisalibacter aestuarii sp. nov., isolated from estuarine sediment of the Arakawa River.</title>
        <authorList>
            <person name="Arafat S.T."/>
            <person name="Hirano S."/>
            <person name="Sato A."/>
            <person name="Takeuchi K."/>
            <person name="Yasuda T."/>
            <person name="Terahara T."/>
            <person name="Hamada M."/>
            <person name="Kobayashi T."/>
        </authorList>
    </citation>
    <scope>NUCLEOTIDE SEQUENCE</scope>
    <source>
        <strain evidence="3">B-399</strain>
    </source>
</reference>
<keyword evidence="1" id="KW-0802">TPR repeat</keyword>
<name>A0ABQ5LPT1_9RHOB</name>
<gene>
    <name evidence="3" type="ORF">STA1M1_08030</name>
</gene>
<dbReference type="RefSeq" id="WP_281840875.1">
    <property type="nucleotide sequence ID" value="NZ_BROH01000001.1"/>
</dbReference>
<dbReference type="PANTHER" id="PTHR12558">
    <property type="entry name" value="CELL DIVISION CYCLE 16,23,27"/>
    <property type="match status" value="1"/>
</dbReference>
<evidence type="ECO:0000256" key="2">
    <source>
        <dbReference type="SAM" id="SignalP"/>
    </source>
</evidence>
<evidence type="ECO:0000313" key="3">
    <source>
        <dbReference type="EMBL" id="GKY86934.1"/>
    </source>
</evidence>
<proteinExistence type="predicted"/>
<keyword evidence="2" id="KW-0732">Signal</keyword>
<dbReference type="PROSITE" id="PS50005">
    <property type="entry name" value="TPR"/>
    <property type="match status" value="2"/>
</dbReference>
<dbReference type="Pfam" id="PF13432">
    <property type="entry name" value="TPR_16"/>
    <property type="match status" value="1"/>
</dbReference>
<dbReference type="PANTHER" id="PTHR12558:SF13">
    <property type="entry name" value="CELL DIVISION CYCLE PROTEIN 27 HOMOLOG"/>
    <property type="match status" value="1"/>
</dbReference>
<feature type="signal peptide" evidence="2">
    <location>
        <begin position="1"/>
        <end position="25"/>
    </location>
</feature>
<evidence type="ECO:0000313" key="4">
    <source>
        <dbReference type="Proteomes" id="UP001144205"/>
    </source>
</evidence>
<evidence type="ECO:0008006" key="5">
    <source>
        <dbReference type="Google" id="ProtNLM"/>
    </source>
</evidence>